<name>A0A183DJH8_9BILA</name>
<dbReference type="GO" id="GO:0004185">
    <property type="term" value="F:serine-type carboxypeptidase activity"/>
    <property type="evidence" value="ECO:0007669"/>
    <property type="project" value="InterPro"/>
</dbReference>
<evidence type="ECO:0000313" key="4">
    <source>
        <dbReference type="WBParaSite" id="GPUH_0000887901-mRNA-1"/>
    </source>
</evidence>
<dbReference type="GO" id="GO:0006508">
    <property type="term" value="P:proteolysis"/>
    <property type="evidence" value="ECO:0007669"/>
    <property type="project" value="InterPro"/>
</dbReference>
<dbReference type="InterPro" id="IPR001563">
    <property type="entry name" value="Peptidase_S10"/>
</dbReference>
<dbReference type="WBParaSite" id="GPUH_0000887901-mRNA-1">
    <property type="protein sequence ID" value="GPUH_0000887901-mRNA-1"/>
    <property type="gene ID" value="GPUH_0000887901"/>
</dbReference>
<dbReference type="Proteomes" id="UP000271098">
    <property type="component" value="Unassembled WGS sequence"/>
</dbReference>
<reference evidence="2 3" key="2">
    <citation type="submission" date="2018-11" db="EMBL/GenBank/DDBJ databases">
        <authorList>
            <consortium name="Pathogen Informatics"/>
        </authorList>
    </citation>
    <scope>NUCLEOTIDE SEQUENCE [LARGE SCALE GENOMIC DNA]</scope>
</reference>
<gene>
    <name evidence="2" type="ORF">GPUH_LOCUS8872</name>
</gene>
<sequence length="110" mass="12759">MNLATRKEYDRVWFLPGLTFEPRFKQYSGYLNGVPGNYLHYWFVESQRNPAEDPLLLWLNGGPGCSSVGGLLYEHGPFRPNPDNKTLFENNYSWNKVSKHFSLLSILCQD</sequence>
<dbReference type="Pfam" id="PF00450">
    <property type="entry name" value="Peptidase_S10"/>
    <property type="match status" value="1"/>
</dbReference>
<dbReference type="Gene3D" id="3.40.50.1820">
    <property type="entry name" value="alpha/beta hydrolase"/>
    <property type="match status" value="1"/>
</dbReference>
<dbReference type="PANTHER" id="PTHR11802">
    <property type="entry name" value="SERINE PROTEASE FAMILY S10 SERINE CARBOXYPEPTIDASE"/>
    <property type="match status" value="1"/>
</dbReference>
<evidence type="ECO:0000313" key="2">
    <source>
        <dbReference type="EMBL" id="VDK65893.1"/>
    </source>
</evidence>
<keyword evidence="3" id="KW-1185">Reference proteome</keyword>
<dbReference type="AlphaFoldDB" id="A0A183DJH8"/>
<comment type="similarity">
    <text evidence="1">Belongs to the peptidase S10 family.</text>
</comment>
<dbReference type="SUPFAM" id="SSF53474">
    <property type="entry name" value="alpha/beta-Hydrolases"/>
    <property type="match status" value="1"/>
</dbReference>
<dbReference type="EMBL" id="UYRT01027066">
    <property type="protein sequence ID" value="VDK65893.1"/>
    <property type="molecule type" value="Genomic_DNA"/>
</dbReference>
<reference evidence="4" key="1">
    <citation type="submission" date="2016-06" db="UniProtKB">
        <authorList>
            <consortium name="WormBaseParasite"/>
        </authorList>
    </citation>
    <scope>IDENTIFICATION</scope>
</reference>
<dbReference type="InterPro" id="IPR029058">
    <property type="entry name" value="AB_hydrolase_fold"/>
</dbReference>
<organism evidence="4">
    <name type="scientific">Gongylonema pulchrum</name>
    <dbReference type="NCBI Taxonomy" id="637853"/>
    <lineage>
        <taxon>Eukaryota</taxon>
        <taxon>Metazoa</taxon>
        <taxon>Ecdysozoa</taxon>
        <taxon>Nematoda</taxon>
        <taxon>Chromadorea</taxon>
        <taxon>Rhabditida</taxon>
        <taxon>Spirurina</taxon>
        <taxon>Spiruromorpha</taxon>
        <taxon>Spiruroidea</taxon>
        <taxon>Gongylonematidae</taxon>
        <taxon>Gongylonema</taxon>
    </lineage>
</organism>
<accession>A0A183DJH8</accession>
<evidence type="ECO:0000313" key="3">
    <source>
        <dbReference type="Proteomes" id="UP000271098"/>
    </source>
</evidence>
<proteinExistence type="inferred from homology"/>
<protein>
    <submittedName>
        <fullName evidence="4">Carboxypeptidase</fullName>
    </submittedName>
</protein>
<evidence type="ECO:0000256" key="1">
    <source>
        <dbReference type="ARBA" id="ARBA00009431"/>
    </source>
</evidence>
<dbReference type="PANTHER" id="PTHR11802:SF201">
    <property type="entry name" value="CARBOXYPEPTIDASE"/>
    <property type="match status" value="1"/>
</dbReference>
<dbReference type="OrthoDB" id="735686at2759"/>